<gene>
    <name evidence="2" type="ORF">SAMN04487775_102165</name>
</gene>
<feature type="chain" id="PRO_5010162368" description="Surface antigen" evidence="1">
    <location>
        <begin position="24"/>
        <end position="503"/>
    </location>
</feature>
<protein>
    <recommendedName>
        <fullName evidence="4">Surface antigen</fullName>
    </recommendedName>
</protein>
<dbReference type="EMBL" id="FORI01000002">
    <property type="protein sequence ID" value="SFI52016.1"/>
    <property type="molecule type" value="Genomic_DNA"/>
</dbReference>
<sequence length="503" mass="57874">MKKSLFVSLFVLLPFLLFSEAYKITNAEYDIKGAGFKFLGKTREYPLNQNFPLDKKTTFENREAFDTYIENYTETLVSSRYFDEVSVTYEALPSETSGLLNVTVLIKLQDSHHLIVMPIPKYSSNSGISLKFKGKDSNFLGSLNTMNIDMNLRYDDGIFKPGFNFNFDLPFSMGPFNAVFVNDYTIDYRLEDDPNKTGFEFDTKTGLSLSIPFNRVSLSLGLYQYVHRNLDYKYEDEENDDDIYLSEQFNIGLPVTIANLSNFTSITYSPSVNVSFNWDFDGINKEKDKSKELLGPDISFSHSISNGKVNWNDNLRKGYDLSLGNSYSYNFESKEFVPQVSFEGKFFWNYQANDEEIWNHFGINSRLYAFHYFDIPTNNSAHTYAVGERLRGILDDDIYSPTGIILNLDLPHSVFTAYFPVGILNFNFQFSPFFDMAVVFDSNNNRPSYNKTYYCGGFEFLVYPLKWSSFTVRASLGVDLSKNIFVEGLKNNKEIFIGLGIEY</sequence>
<keyword evidence="1" id="KW-0732">Signal</keyword>
<evidence type="ECO:0008006" key="4">
    <source>
        <dbReference type="Google" id="ProtNLM"/>
    </source>
</evidence>
<feature type="signal peptide" evidence="1">
    <location>
        <begin position="1"/>
        <end position="23"/>
    </location>
</feature>
<name>A0A1I3IVP3_9SPIR</name>
<evidence type="ECO:0000256" key="1">
    <source>
        <dbReference type="SAM" id="SignalP"/>
    </source>
</evidence>
<keyword evidence="3" id="KW-1185">Reference proteome</keyword>
<reference evidence="3" key="1">
    <citation type="submission" date="2016-10" db="EMBL/GenBank/DDBJ databases">
        <authorList>
            <person name="Varghese N."/>
            <person name="Submissions S."/>
        </authorList>
    </citation>
    <scope>NUCLEOTIDE SEQUENCE [LARGE SCALE GENOMIC DNA]</scope>
    <source>
        <strain evidence="3">XBD1002</strain>
    </source>
</reference>
<dbReference type="AlphaFoldDB" id="A0A1I3IVP3"/>
<evidence type="ECO:0000313" key="2">
    <source>
        <dbReference type="EMBL" id="SFI52016.1"/>
    </source>
</evidence>
<dbReference type="OrthoDB" id="368857at2"/>
<dbReference type="RefSeq" id="WP_074930564.1">
    <property type="nucleotide sequence ID" value="NZ_FORI01000002.1"/>
</dbReference>
<proteinExistence type="predicted"/>
<evidence type="ECO:0000313" key="3">
    <source>
        <dbReference type="Proteomes" id="UP000182737"/>
    </source>
</evidence>
<dbReference type="Proteomes" id="UP000182737">
    <property type="component" value="Unassembled WGS sequence"/>
</dbReference>
<accession>A0A1I3IVP3</accession>
<organism evidence="2 3">
    <name type="scientific">Treponema bryantii</name>
    <dbReference type="NCBI Taxonomy" id="163"/>
    <lineage>
        <taxon>Bacteria</taxon>
        <taxon>Pseudomonadati</taxon>
        <taxon>Spirochaetota</taxon>
        <taxon>Spirochaetia</taxon>
        <taxon>Spirochaetales</taxon>
        <taxon>Treponemataceae</taxon>
        <taxon>Treponema</taxon>
    </lineage>
</organism>